<evidence type="ECO:0000256" key="1">
    <source>
        <dbReference type="ARBA" id="ARBA00008535"/>
    </source>
</evidence>
<name>A0A3B3DA71_ORYME</name>
<accession>A0A3B3DA71</accession>
<keyword evidence="3" id="KW-0342">GTP-binding</keyword>
<dbReference type="PROSITE" id="PS51720">
    <property type="entry name" value="G_AIG1"/>
    <property type="match status" value="1"/>
</dbReference>
<dbReference type="FunFam" id="3.40.50.300:FF:002274">
    <property type="entry name" value="Si:dkeyp-69e1.8"/>
    <property type="match status" value="1"/>
</dbReference>
<dbReference type="Ensembl" id="ENSOMET00000003121.1">
    <property type="protein sequence ID" value="ENSOMEP00000027002.1"/>
    <property type="gene ID" value="ENSOMEG00000009192.1"/>
</dbReference>
<keyword evidence="7" id="KW-1185">Reference proteome</keyword>
<dbReference type="Proteomes" id="UP000261560">
    <property type="component" value="Unplaced"/>
</dbReference>
<dbReference type="OrthoDB" id="8933988at2759"/>
<protein>
    <submittedName>
        <fullName evidence="6">Si:dkeyp-69e1.8</fullName>
    </submittedName>
</protein>
<evidence type="ECO:0000256" key="3">
    <source>
        <dbReference type="ARBA" id="ARBA00023134"/>
    </source>
</evidence>
<keyword evidence="2" id="KW-0547">Nucleotide-binding</keyword>
<feature type="transmembrane region" description="Helical" evidence="4">
    <location>
        <begin position="286"/>
        <end position="312"/>
    </location>
</feature>
<evidence type="ECO:0000256" key="2">
    <source>
        <dbReference type="ARBA" id="ARBA00022741"/>
    </source>
</evidence>
<dbReference type="PaxDb" id="30732-ENSOMEP00000027002"/>
<dbReference type="GeneID" id="112146989"/>
<dbReference type="OMA" id="CSKHRGE"/>
<keyword evidence="4" id="KW-0812">Transmembrane</keyword>
<proteinExistence type="inferred from homology"/>
<dbReference type="KEGG" id="oml:112146989"/>
<dbReference type="GO" id="GO:0005525">
    <property type="term" value="F:GTP binding"/>
    <property type="evidence" value="ECO:0007669"/>
    <property type="project" value="UniProtKB-KW"/>
</dbReference>
<evidence type="ECO:0000256" key="4">
    <source>
        <dbReference type="SAM" id="Phobius"/>
    </source>
</evidence>
<dbReference type="PANTHER" id="PTHR10903:SF167">
    <property type="entry name" value="GTPASE IMAP FAMILY MEMBER 6-RELATED"/>
    <property type="match status" value="1"/>
</dbReference>
<keyword evidence="4" id="KW-0472">Membrane</keyword>
<dbReference type="AlphaFoldDB" id="A0A3B3DA71"/>
<evidence type="ECO:0000259" key="5">
    <source>
        <dbReference type="PROSITE" id="PS51720"/>
    </source>
</evidence>
<evidence type="ECO:0000313" key="7">
    <source>
        <dbReference type="Proteomes" id="UP000261560"/>
    </source>
</evidence>
<sequence>MSASPSELRLVLLGPADAGRRAAVCSLLGLQDSPQGSTEAHECSKFRGEVCGTQVTVVSSPAWFSSAFSSAERRRLISSLIALSCPAPHAFLLCVPVNQPADGEPKALDALETLFGPPAVTANTIVLFTHMEELWEDEQLEEYIVTWRKDLQELVERCGGSYHTLETRHGGEEERKVVEGLLAKVEQVVLKTGGVSCPLYKEAEDRVRQRQQEIVRQRTAEVTEEELEVVRQEAERSAGGFHVDLDHIFSSTTAPPAPPSPSLLWGWWEKLVGWIRWLPSLVRREALFGSLVGLFVGGSLGGAVGATAGSVATEVGRRKQKNE</sequence>
<feature type="domain" description="AIG1-type G" evidence="5">
    <location>
        <begin position="5"/>
        <end position="209"/>
    </location>
</feature>
<dbReference type="InterPro" id="IPR027417">
    <property type="entry name" value="P-loop_NTPase"/>
</dbReference>
<keyword evidence="4" id="KW-1133">Transmembrane helix</keyword>
<dbReference type="PANTHER" id="PTHR10903">
    <property type="entry name" value="GTPASE, IMAP FAMILY MEMBER-RELATED"/>
    <property type="match status" value="1"/>
</dbReference>
<evidence type="ECO:0000313" key="6">
    <source>
        <dbReference type="Ensembl" id="ENSOMEP00000027002.1"/>
    </source>
</evidence>
<comment type="similarity">
    <text evidence="1">Belongs to the TRAFAC class TrmE-Era-EngA-EngB-Septin-like GTPase superfamily. AIG1/Toc34/Toc159-like paraseptin GTPase family. IAN subfamily.</text>
</comment>
<dbReference type="RefSeq" id="XP_024128867.1">
    <property type="nucleotide sequence ID" value="XM_024273099.2"/>
</dbReference>
<reference evidence="6" key="1">
    <citation type="submission" date="2025-08" db="UniProtKB">
        <authorList>
            <consortium name="Ensembl"/>
        </authorList>
    </citation>
    <scope>IDENTIFICATION</scope>
</reference>
<organism evidence="6 7">
    <name type="scientific">Oryzias melastigma</name>
    <name type="common">Marine medaka</name>
    <dbReference type="NCBI Taxonomy" id="30732"/>
    <lineage>
        <taxon>Eukaryota</taxon>
        <taxon>Metazoa</taxon>
        <taxon>Chordata</taxon>
        <taxon>Craniata</taxon>
        <taxon>Vertebrata</taxon>
        <taxon>Euteleostomi</taxon>
        <taxon>Actinopterygii</taxon>
        <taxon>Neopterygii</taxon>
        <taxon>Teleostei</taxon>
        <taxon>Neoteleostei</taxon>
        <taxon>Acanthomorphata</taxon>
        <taxon>Ovalentaria</taxon>
        <taxon>Atherinomorphae</taxon>
        <taxon>Beloniformes</taxon>
        <taxon>Adrianichthyidae</taxon>
        <taxon>Oryziinae</taxon>
        <taxon>Oryzias</taxon>
    </lineage>
</organism>
<dbReference type="GeneTree" id="ENSGT00940000165343"/>
<dbReference type="Gene3D" id="3.40.50.300">
    <property type="entry name" value="P-loop containing nucleotide triphosphate hydrolases"/>
    <property type="match status" value="1"/>
</dbReference>
<dbReference type="Pfam" id="PF04548">
    <property type="entry name" value="AIG1"/>
    <property type="match status" value="1"/>
</dbReference>
<dbReference type="InterPro" id="IPR045058">
    <property type="entry name" value="GIMA/IAN/Toc"/>
</dbReference>
<dbReference type="InterPro" id="IPR006703">
    <property type="entry name" value="G_AIG1"/>
</dbReference>
<reference evidence="6" key="2">
    <citation type="submission" date="2025-09" db="UniProtKB">
        <authorList>
            <consortium name="Ensembl"/>
        </authorList>
    </citation>
    <scope>IDENTIFICATION</scope>
</reference>